<evidence type="ECO:0000313" key="3">
    <source>
        <dbReference type="Proteomes" id="UP000298030"/>
    </source>
</evidence>
<keyword evidence="3" id="KW-1185">Reference proteome</keyword>
<feature type="compositionally biased region" description="Low complexity" evidence="1">
    <location>
        <begin position="527"/>
        <end position="539"/>
    </location>
</feature>
<comment type="caution">
    <text evidence="2">The sequence shown here is derived from an EMBL/GenBank/DDBJ whole genome shotgun (WGS) entry which is preliminary data.</text>
</comment>
<protein>
    <submittedName>
        <fullName evidence="2">Uncharacterized protein</fullName>
    </submittedName>
</protein>
<gene>
    <name evidence="2" type="ORF">FA13DRAFT_1712277</name>
</gene>
<evidence type="ECO:0000256" key="1">
    <source>
        <dbReference type="SAM" id="MobiDB-lite"/>
    </source>
</evidence>
<evidence type="ECO:0000313" key="2">
    <source>
        <dbReference type="EMBL" id="TEB27735.1"/>
    </source>
</evidence>
<feature type="region of interest" description="Disordered" evidence="1">
    <location>
        <begin position="523"/>
        <end position="549"/>
    </location>
</feature>
<accession>A0A4Y7T0R7</accession>
<name>A0A4Y7T0R7_COPMI</name>
<dbReference type="AlphaFoldDB" id="A0A4Y7T0R7"/>
<feature type="compositionally biased region" description="Basic and acidic residues" evidence="1">
    <location>
        <begin position="540"/>
        <end position="549"/>
    </location>
</feature>
<dbReference type="Proteomes" id="UP000298030">
    <property type="component" value="Unassembled WGS sequence"/>
</dbReference>
<dbReference type="EMBL" id="QPFP01000037">
    <property type="protein sequence ID" value="TEB27735.1"/>
    <property type="molecule type" value="Genomic_DNA"/>
</dbReference>
<organism evidence="2 3">
    <name type="scientific">Coprinellus micaceus</name>
    <name type="common">Glistening ink-cap mushroom</name>
    <name type="synonym">Coprinus micaceus</name>
    <dbReference type="NCBI Taxonomy" id="71717"/>
    <lineage>
        <taxon>Eukaryota</taxon>
        <taxon>Fungi</taxon>
        <taxon>Dikarya</taxon>
        <taxon>Basidiomycota</taxon>
        <taxon>Agaricomycotina</taxon>
        <taxon>Agaricomycetes</taxon>
        <taxon>Agaricomycetidae</taxon>
        <taxon>Agaricales</taxon>
        <taxon>Agaricineae</taxon>
        <taxon>Psathyrellaceae</taxon>
        <taxon>Coprinellus</taxon>
    </lineage>
</organism>
<sequence>MRVNAAEYFMVVIVGLRVVEILVESKEFILVFIRYGRQNEAVYVAREWQEWDHPCRATGALRGAPILNDTKSIVSDVPDVKMDMRFGDVRRQQVRSDRLAIRAGELKYWEEHTSQCILPDQLQLARAVEEGGGEGESEGGEAFVRIRRELTLIFDMRRRRGAYIYVAGTQDAARCASPPLDLWFSKPVTLPPSRTPFVRLRIVCCLPTTDHSSGSAVEICEGVGRSENRLRCPQAVHSGHRGRMASSQAHNFALHLDNGAEGDIEEVVSDFIGRIVEQDRGRCNTHEAFAKTEPGLPCSPEGVATGGHQYSPSRVPMHGPGGVEHKHARGSDVWDGVQEYRRDAVASSNGMRSGGGQEATAVQSCSDSAISDGRLPPRVPFLLSVLSRRVRGVLLALAPHPQVFTNPNTWTSGLTTDVTRQLETRFVRRVDSPSQTPQLRVGLIDELVDRVRTCWAKEGDVRTGLGSWSLADGEAKLENLRDMLYVAVGWKPPSTEHALDPPTVLTRIVANYVQDRHLKVGWRVPNARSGGSAGSMRSSTSDDRETGRQ</sequence>
<reference evidence="2 3" key="1">
    <citation type="journal article" date="2019" name="Nat. Ecol. Evol.">
        <title>Megaphylogeny resolves global patterns of mushroom evolution.</title>
        <authorList>
            <person name="Varga T."/>
            <person name="Krizsan K."/>
            <person name="Foldi C."/>
            <person name="Dima B."/>
            <person name="Sanchez-Garcia M."/>
            <person name="Sanchez-Ramirez S."/>
            <person name="Szollosi G.J."/>
            <person name="Szarkandi J.G."/>
            <person name="Papp V."/>
            <person name="Albert L."/>
            <person name="Andreopoulos W."/>
            <person name="Angelini C."/>
            <person name="Antonin V."/>
            <person name="Barry K.W."/>
            <person name="Bougher N.L."/>
            <person name="Buchanan P."/>
            <person name="Buyck B."/>
            <person name="Bense V."/>
            <person name="Catcheside P."/>
            <person name="Chovatia M."/>
            <person name="Cooper J."/>
            <person name="Damon W."/>
            <person name="Desjardin D."/>
            <person name="Finy P."/>
            <person name="Geml J."/>
            <person name="Haridas S."/>
            <person name="Hughes K."/>
            <person name="Justo A."/>
            <person name="Karasinski D."/>
            <person name="Kautmanova I."/>
            <person name="Kiss B."/>
            <person name="Kocsube S."/>
            <person name="Kotiranta H."/>
            <person name="LaButti K.M."/>
            <person name="Lechner B.E."/>
            <person name="Liimatainen K."/>
            <person name="Lipzen A."/>
            <person name="Lukacs Z."/>
            <person name="Mihaltcheva S."/>
            <person name="Morgado L.N."/>
            <person name="Niskanen T."/>
            <person name="Noordeloos M.E."/>
            <person name="Ohm R.A."/>
            <person name="Ortiz-Santana B."/>
            <person name="Ovrebo C."/>
            <person name="Racz N."/>
            <person name="Riley R."/>
            <person name="Savchenko A."/>
            <person name="Shiryaev A."/>
            <person name="Soop K."/>
            <person name="Spirin V."/>
            <person name="Szebenyi C."/>
            <person name="Tomsovsky M."/>
            <person name="Tulloss R.E."/>
            <person name="Uehling J."/>
            <person name="Grigoriev I.V."/>
            <person name="Vagvolgyi C."/>
            <person name="Papp T."/>
            <person name="Martin F.M."/>
            <person name="Miettinen O."/>
            <person name="Hibbett D.S."/>
            <person name="Nagy L.G."/>
        </authorList>
    </citation>
    <scope>NUCLEOTIDE SEQUENCE [LARGE SCALE GENOMIC DNA]</scope>
    <source>
        <strain evidence="2 3">FP101781</strain>
    </source>
</reference>
<proteinExistence type="predicted"/>